<reference evidence="2 3" key="1">
    <citation type="submission" date="2006-02" db="EMBL/GenBank/DDBJ databases">
        <authorList>
            <person name="Amann R."/>
            <person name="Ferriera S."/>
            <person name="Johnson J."/>
            <person name="Kravitz S."/>
            <person name="Halpern A."/>
            <person name="Remington K."/>
            <person name="Beeson K."/>
            <person name="Tran B."/>
            <person name="Rogers Y.-H."/>
            <person name="Friedman R."/>
            <person name="Venter J.C."/>
        </authorList>
    </citation>
    <scope>NUCLEOTIDE SEQUENCE [LARGE SCALE GENOMIC DNA]</scope>
    <source>
        <strain evidence="2 3">DSM 3645</strain>
    </source>
</reference>
<dbReference type="Proteomes" id="UP000004358">
    <property type="component" value="Unassembled WGS sequence"/>
</dbReference>
<feature type="domain" description="Reverse transcriptase" evidence="1">
    <location>
        <begin position="1"/>
        <end position="71"/>
    </location>
</feature>
<evidence type="ECO:0000259" key="1">
    <source>
        <dbReference type="PROSITE" id="PS50878"/>
    </source>
</evidence>
<dbReference type="Pfam" id="PF08388">
    <property type="entry name" value="GIIM"/>
    <property type="match status" value="1"/>
</dbReference>
<proteinExistence type="predicted"/>
<name>A3ZP70_9BACT</name>
<dbReference type="InterPro" id="IPR000477">
    <property type="entry name" value="RT_dom"/>
</dbReference>
<dbReference type="HOGENOM" id="CLU_013584_1_1_0"/>
<dbReference type="STRING" id="314230.DSM3645_28222"/>
<dbReference type="AlphaFoldDB" id="A3ZP70"/>
<organism evidence="2 3">
    <name type="scientific">Blastopirellula marina DSM 3645</name>
    <dbReference type="NCBI Taxonomy" id="314230"/>
    <lineage>
        <taxon>Bacteria</taxon>
        <taxon>Pseudomonadati</taxon>
        <taxon>Planctomycetota</taxon>
        <taxon>Planctomycetia</taxon>
        <taxon>Pirellulales</taxon>
        <taxon>Pirellulaceae</taxon>
        <taxon>Blastopirellula</taxon>
    </lineage>
</organism>
<sequence length="211" mass="24830">MDELDRELEARGLRFVRYADDCNIYVQSERAGKRVLQSVTRWLDQKLRLKVNQSKSAVDRPRKRKFLGFSFTTRRQRSIAPSSVAKFKQRIRQLTKRNRGTSFERVIRELRSYLLGWRGYFGFCQTPSVLRGFDSWIQRRLRCYAWKQWKTGRRRFAQLRRLGVTKEVAAKTAGSRKGYWHLSRSPALNWGLNGALFDSLGLPRLAPVTKV</sequence>
<evidence type="ECO:0000313" key="2">
    <source>
        <dbReference type="EMBL" id="EAQ81544.1"/>
    </source>
</evidence>
<protein>
    <submittedName>
        <fullName evidence="2">Transposase (11)</fullName>
    </submittedName>
</protein>
<dbReference type="eggNOG" id="COG3344">
    <property type="taxonomic scope" value="Bacteria"/>
</dbReference>
<dbReference type="PROSITE" id="PS50878">
    <property type="entry name" value="RT_POL"/>
    <property type="match status" value="1"/>
</dbReference>
<accession>A3ZP70</accession>
<gene>
    <name evidence="2" type="ORF">DSM3645_28222</name>
</gene>
<evidence type="ECO:0000313" key="3">
    <source>
        <dbReference type="Proteomes" id="UP000004358"/>
    </source>
</evidence>
<dbReference type="SUPFAM" id="SSF56672">
    <property type="entry name" value="DNA/RNA polymerases"/>
    <property type="match status" value="1"/>
</dbReference>
<dbReference type="InterPro" id="IPR013597">
    <property type="entry name" value="Mat_intron_G2"/>
</dbReference>
<comment type="caution">
    <text evidence="2">The sequence shown here is derived from an EMBL/GenBank/DDBJ whole genome shotgun (WGS) entry which is preliminary data.</text>
</comment>
<dbReference type="EMBL" id="AANZ01000004">
    <property type="protein sequence ID" value="EAQ81544.1"/>
    <property type="molecule type" value="Genomic_DNA"/>
</dbReference>
<dbReference type="InterPro" id="IPR043502">
    <property type="entry name" value="DNA/RNA_pol_sf"/>
</dbReference>
<dbReference type="Pfam" id="PF00078">
    <property type="entry name" value="RVT_1"/>
    <property type="match status" value="1"/>
</dbReference>